<evidence type="ECO:0000256" key="1">
    <source>
        <dbReference type="ARBA" id="ARBA00004173"/>
    </source>
</evidence>
<organism evidence="6 7">
    <name type="scientific">Hymenoscyphus fraxineus</name>
    <dbReference type="NCBI Taxonomy" id="746836"/>
    <lineage>
        <taxon>Eukaryota</taxon>
        <taxon>Fungi</taxon>
        <taxon>Dikarya</taxon>
        <taxon>Ascomycota</taxon>
        <taxon>Pezizomycotina</taxon>
        <taxon>Leotiomycetes</taxon>
        <taxon>Helotiales</taxon>
        <taxon>Helotiaceae</taxon>
        <taxon>Hymenoscyphus</taxon>
    </lineage>
</organism>
<dbReference type="PANTHER" id="PTHR13126:SF0">
    <property type="entry name" value="ATP SYNTHASE MITOCHONDRIAL F1 COMPLEX ASSEMBLY FACTOR 1"/>
    <property type="match status" value="1"/>
</dbReference>
<keyword evidence="7" id="KW-1185">Reference proteome</keyword>
<dbReference type="OrthoDB" id="16535at2759"/>
<protein>
    <recommendedName>
        <fullName evidence="8">F1F0 ATP synthase assembly protein-like protein Atp11</fullName>
    </recommendedName>
</protein>
<evidence type="ECO:0008006" key="8">
    <source>
        <dbReference type="Google" id="ProtNLM"/>
    </source>
</evidence>
<dbReference type="PANTHER" id="PTHR13126">
    <property type="entry name" value="CHAPERONE ATP11"/>
    <property type="match status" value="1"/>
</dbReference>
<evidence type="ECO:0000313" key="6">
    <source>
        <dbReference type="EMBL" id="CAG8950516.1"/>
    </source>
</evidence>
<proteinExistence type="inferred from homology"/>
<evidence type="ECO:0000256" key="2">
    <source>
        <dbReference type="ARBA" id="ARBA00009116"/>
    </source>
</evidence>
<comment type="caution">
    <text evidence="6">The sequence shown here is derived from an EMBL/GenBank/DDBJ whole genome shotgun (WGS) entry which is preliminary data.</text>
</comment>
<evidence type="ECO:0000256" key="3">
    <source>
        <dbReference type="ARBA" id="ARBA00022946"/>
    </source>
</evidence>
<dbReference type="InterPro" id="IPR010591">
    <property type="entry name" value="ATP11"/>
</dbReference>
<dbReference type="Proteomes" id="UP000696280">
    <property type="component" value="Unassembled WGS sequence"/>
</dbReference>
<comment type="subcellular location">
    <subcellularLocation>
        <location evidence="1">Mitochondrion</location>
    </subcellularLocation>
</comment>
<feature type="region of interest" description="Disordered" evidence="5">
    <location>
        <begin position="93"/>
        <end position="128"/>
    </location>
</feature>
<name>A0A9N9KNR7_9HELO</name>
<evidence type="ECO:0000256" key="4">
    <source>
        <dbReference type="ARBA" id="ARBA00023128"/>
    </source>
</evidence>
<keyword evidence="4" id="KW-0496">Mitochondrion</keyword>
<dbReference type="AlphaFoldDB" id="A0A9N9KNR7"/>
<sequence>MASFRVPTLRNIVSGAAPYLRPTQRRWAQVHDIRFLATDQSSKILEKYKEKLAQKAKERIGRLTGIANREGLQDIAQLQERYKDKIQELKKKASIPLPNLTPPPSPPLDSSSPFPAPPPPPKPQVAGKTTGIKTLNSYIDVEKSLALPVKELKTIWRLRHAAHPQSLCAVVPVEAWKPIQETARRWPTFVLPLPKGVLSASDTANTSASTPENGSAPTEIHILQWSFPAPDTVTVIFTHLAEFKLRGEYSEPHTTVTFHTEMLGEKGVVMMRGEVREGRGVSVDESKWLVMCLQKFYGVQSHEGGGRRRQLVEMFGRGDGGFSVEELVGECERVV</sequence>
<evidence type="ECO:0000313" key="7">
    <source>
        <dbReference type="Proteomes" id="UP000696280"/>
    </source>
</evidence>
<dbReference type="GO" id="GO:0033615">
    <property type="term" value="P:mitochondrial proton-transporting ATP synthase complex assembly"/>
    <property type="evidence" value="ECO:0007669"/>
    <property type="project" value="TreeGrafter"/>
</dbReference>
<dbReference type="GO" id="GO:0005739">
    <property type="term" value="C:mitochondrion"/>
    <property type="evidence" value="ECO:0007669"/>
    <property type="project" value="UniProtKB-SubCell"/>
</dbReference>
<evidence type="ECO:0000256" key="5">
    <source>
        <dbReference type="SAM" id="MobiDB-lite"/>
    </source>
</evidence>
<accession>A0A9N9KNR7</accession>
<dbReference type="Pfam" id="PF06644">
    <property type="entry name" value="ATP11"/>
    <property type="match status" value="1"/>
</dbReference>
<reference evidence="6" key="1">
    <citation type="submission" date="2021-07" db="EMBL/GenBank/DDBJ databases">
        <authorList>
            <person name="Durling M."/>
        </authorList>
    </citation>
    <scope>NUCLEOTIDE SEQUENCE</scope>
</reference>
<comment type="similarity">
    <text evidence="2">Belongs to the ATP11 family.</text>
</comment>
<keyword evidence="3" id="KW-0809">Transit peptide</keyword>
<dbReference type="EMBL" id="CAJVRL010000037">
    <property type="protein sequence ID" value="CAG8950516.1"/>
    <property type="molecule type" value="Genomic_DNA"/>
</dbReference>
<feature type="compositionally biased region" description="Pro residues" evidence="5">
    <location>
        <begin position="114"/>
        <end position="123"/>
    </location>
</feature>
<gene>
    <name evidence="6" type="ORF">HYFRA_00007013</name>
</gene>